<gene>
    <name evidence="1" type="ORF">PTE_02133</name>
</gene>
<keyword evidence="2" id="KW-1185">Reference proteome</keyword>
<sequence>MYNRCGYFLYSGVILEFLIVNGVSRMDDRDREQLLQQLSDVLVNSPLIPEEKLAMMMMLCFRLLSSTQASAIDMKISDGSILSLKLETPPVKH</sequence>
<protein>
    <submittedName>
        <fullName evidence="1">Uncharacterized protein</fullName>
    </submittedName>
</protein>
<dbReference type="EMBL" id="AYSJ01000011">
    <property type="protein sequence ID" value="ETS31447.1"/>
    <property type="molecule type" value="Genomic_DNA"/>
</dbReference>
<dbReference type="AlphaFoldDB" id="W3V6H3"/>
<organism evidence="1 2">
    <name type="scientific">Photorhabdus khanii NC19</name>
    <dbReference type="NCBI Taxonomy" id="1004151"/>
    <lineage>
        <taxon>Bacteria</taxon>
        <taxon>Pseudomonadati</taxon>
        <taxon>Pseudomonadota</taxon>
        <taxon>Gammaproteobacteria</taxon>
        <taxon>Enterobacterales</taxon>
        <taxon>Morganellaceae</taxon>
        <taxon>Photorhabdus</taxon>
    </lineage>
</organism>
<evidence type="ECO:0000313" key="2">
    <source>
        <dbReference type="Proteomes" id="UP000018957"/>
    </source>
</evidence>
<comment type="caution">
    <text evidence="1">The sequence shown here is derived from an EMBL/GenBank/DDBJ whole genome shotgun (WGS) entry which is preliminary data.</text>
</comment>
<dbReference type="PATRIC" id="fig|1004151.3.peg.2183"/>
<accession>W3V6H3</accession>
<name>W3V6H3_9GAMM</name>
<proteinExistence type="predicted"/>
<reference evidence="1 2" key="1">
    <citation type="submission" date="2013-11" db="EMBL/GenBank/DDBJ databases">
        <title>Elucidation of the Photorhabdus temperata genome and generation of transposon mutant library to identify motility mutants.</title>
        <authorList>
            <person name="Hurst S.G.IV."/>
            <person name="Micheals B."/>
            <person name="Abebe-Akele F."/>
            <person name="Rowedder H."/>
            <person name="Bullock H."/>
            <person name="Jackobeck R."/>
            <person name="Janicki E."/>
            <person name="Tisa L.S."/>
        </authorList>
    </citation>
    <scope>NUCLEOTIDE SEQUENCE [LARGE SCALE GENOMIC DNA]</scope>
    <source>
        <strain evidence="1 2">NC19</strain>
    </source>
</reference>
<evidence type="ECO:0000313" key="1">
    <source>
        <dbReference type="EMBL" id="ETS31447.1"/>
    </source>
</evidence>
<dbReference type="Proteomes" id="UP000018957">
    <property type="component" value="Unassembled WGS sequence"/>
</dbReference>